<comment type="caution">
    <text evidence="2">The sequence shown here is derived from an EMBL/GenBank/DDBJ whole genome shotgun (WGS) entry which is preliminary data.</text>
</comment>
<feature type="region of interest" description="Disordered" evidence="1">
    <location>
        <begin position="1"/>
        <end position="119"/>
    </location>
</feature>
<feature type="compositionally biased region" description="Low complexity" evidence="1">
    <location>
        <begin position="23"/>
        <end position="36"/>
    </location>
</feature>
<dbReference type="Proteomes" id="UP001165205">
    <property type="component" value="Unassembled WGS sequence"/>
</dbReference>
<name>A0AAN4YRA2_ASPOZ</name>
<organism evidence="2 3">
    <name type="scientific">Aspergillus oryzae</name>
    <name type="common">Yellow koji mold</name>
    <dbReference type="NCBI Taxonomy" id="5062"/>
    <lineage>
        <taxon>Eukaryota</taxon>
        <taxon>Fungi</taxon>
        <taxon>Dikarya</taxon>
        <taxon>Ascomycota</taxon>
        <taxon>Pezizomycotina</taxon>
        <taxon>Eurotiomycetes</taxon>
        <taxon>Eurotiomycetidae</taxon>
        <taxon>Eurotiales</taxon>
        <taxon>Aspergillaceae</taxon>
        <taxon>Aspergillus</taxon>
        <taxon>Aspergillus subgen. Circumdati</taxon>
    </lineage>
</organism>
<gene>
    <name evidence="2" type="ORF">Aory04_000806200</name>
</gene>
<sequence length="119" mass="13944">MAYYDESHYHSPRDRYARPSSVYSQDYYSGDGPYSSSRHEAGVVRRRDGSNESLPGDYGYEYGYGLPPQSRRSRVSTVQEGVHRSHSMGGRGSYYDDPDYHHSRHSRRSKRYDYEDPRM</sequence>
<feature type="compositionally biased region" description="Basic and acidic residues" evidence="1">
    <location>
        <begin position="37"/>
        <end position="50"/>
    </location>
</feature>
<proteinExistence type="predicted"/>
<dbReference type="AlphaFoldDB" id="A0AAN4YRA2"/>
<dbReference type="EMBL" id="BSYA01000099">
    <property type="protein sequence ID" value="GMG32325.1"/>
    <property type="molecule type" value="Genomic_DNA"/>
</dbReference>
<protein>
    <submittedName>
        <fullName evidence="2">Unnamed protein product</fullName>
    </submittedName>
</protein>
<accession>A0AAN4YRA2</accession>
<reference evidence="2" key="1">
    <citation type="submission" date="2023-04" db="EMBL/GenBank/DDBJ databases">
        <title>Aspergillus oryzae NBRC 4228.</title>
        <authorList>
            <person name="Ichikawa N."/>
            <person name="Sato H."/>
            <person name="Tonouchi N."/>
        </authorList>
    </citation>
    <scope>NUCLEOTIDE SEQUENCE</scope>
    <source>
        <strain evidence="2">NBRC 4228</strain>
    </source>
</reference>
<evidence type="ECO:0000313" key="3">
    <source>
        <dbReference type="Proteomes" id="UP001165205"/>
    </source>
</evidence>
<feature type="compositionally biased region" description="Basic and acidic residues" evidence="1">
    <location>
        <begin position="1"/>
        <end position="17"/>
    </location>
</feature>
<evidence type="ECO:0000313" key="2">
    <source>
        <dbReference type="EMBL" id="GMG32325.1"/>
    </source>
</evidence>
<evidence type="ECO:0000256" key="1">
    <source>
        <dbReference type="SAM" id="MobiDB-lite"/>
    </source>
</evidence>